<sequence>MAKNKLTPEQLGAITDLAKQWGKIVARSAYGDSGPGLDVDFDQMEPIAAAATAGLAAGTLEHLAERQAQRLPDESPCPACQKPGRLSTRPRQVVARGATITLQEPVAHCPACRRDFFPPPTPPQT</sequence>
<organism evidence="2 3">
    <name type="scientific">Gemmata obscuriglobus</name>
    <dbReference type="NCBI Taxonomy" id="114"/>
    <lineage>
        <taxon>Bacteria</taxon>
        <taxon>Pseudomonadati</taxon>
        <taxon>Planctomycetota</taxon>
        <taxon>Planctomycetia</taxon>
        <taxon>Gemmatales</taxon>
        <taxon>Gemmataceae</taxon>
        <taxon>Gemmata</taxon>
    </lineage>
</organism>
<dbReference type="OrthoDB" id="291610at2"/>
<dbReference type="Proteomes" id="UP000245802">
    <property type="component" value="Chromosome"/>
</dbReference>
<evidence type="ECO:0000313" key="2">
    <source>
        <dbReference type="EMBL" id="AWM36944.1"/>
    </source>
</evidence>
<evidence type="ECO:0000313" key="3">
    <source>
        <dbReference type="Proteomes" id="UP000245802"/>
    </source>
</evidence>
<feature type="region of interest" description="Disordered" evidence="1">
    <location>
        <begin position="68"/>
        <end position="92"/>
    </location>
</feature>
<proteinExistence type="predicted"/>
<reference evidence="2 3" key="1">
    <citation type="submission" date="2018-01" db="EMBL/GenBank/DDBJ databases">
        <title>G. obscuriglobus.</title>
        <authorList>
            <person name="Franke J."/>
            <person name="Blomberg W."/>
            <person name="Selmecki A."/>
        </authorList>
    </citation>
    <scope>NUCLEOTIDE SEQUENCE [LARGE SCALE GENOMIC DNA]</scope>
    <source>
        <strain evidence="2 3">DSM 5831</strain>
    </source>
</reference>
<accession>A0A2Z3H5N7</accession>
<dbReference type="RefSeq" id="WP_010045415.1">
    <property type="nucleotide sequence ID" value="NZ_CP025958.1"/>
</dbReference>
<dbReference type="EMBL" id="CP025958">
    <property type="protein sequence ID" value="AWM36944.1"/>
    <property type="molecule type" value="Genomic_DNA"/>
</dbReference>
<keyword evidence="3" id="KW-1185">Reference proteome</keyword>
<gene>
    <name evidence="2" type="ORF">C1280_07875</name>
</gene>
<dbReference type="AlphaFoldDB" id="A0A2Z3H5N7"/>
<protein>
    <submittedName>
        <fullName evidence="2">Uncharacterized protein</fullName>
    </submittedName>
</protein>
<evidence type="ECO:0000256" key="1">
    <source>
        <dbReference type="SAM" id="MobiDB-lite"/>
    </source>
</evidence>
<name>A0A2Z3H5N7_9BACT</name>
<dbReference type="KEGG" id="gog:C1280_07875"/>